<gene>
    <name evidence="1" type="ORF">ACFSCX_19135</name>
</gene>
<accession>A0ABW4LVM2</accession>
<comment type="caution">
    <text evidence="1">The sequence shown here is derived from an EMBL/GenBank/DDBJ whole genome shotgun (WGS) entry which is preliminary data.</text>
</comment>
<reference evidence="2" key="1">
    <citation type="journal article" date="2019" name="Int. J. Syst. Evol. Microbiol.">
        <title>The Global Catalogue of Microorganisms (GCM) 10K type strain sequencing project: providing services to taxonomists for standard genome sequencing and annotation.</title>
        <authorList>
            <consortium name="The Broad Institute Genomics Platform"/>
            <consortium name="The Broad Institute Genome Sequencing Center for Infectious Disease"/>
            <person name="Wu L."/>
            <person name="Ma J."/>
        </authorList>
    </citation>
    <scope>NUCLEOTIDE SEQUENCE [LARGE SCALE GENOMIC DNA]</scope>
    <source>
        <strain evidence="2">CCUG 49339</strain>
    </source>
</reference>
<evidence type="ECO:0000313" key="2">
    <source>
        <dbReference type="Proteomes" id="UP001597214"/>
    </source>
</evidence>
<evidence type="ECO:0000313" key="1">
    <source>
        <dbReference type="EMBL" id="MFD1738638.1"/>
    </source>
</evidence>
<dbReference type="Proteomes" id="UP001597214">
    <property type="component" value="Unassembled WGS sequence"/>
</dbReference>
<sequence length="62" mass="7351">MKVGLKDEYLTCGNIPVDCIGKDTFLLLIRDQSKVVRFKRNNDGEIVRLQFHYRQFFKDTNN</sequence>
<proteinExistence type="predicted"/>
<protein>
    <submittedName>
        <fullName evidence="1">Uncharacterized protein</fullName>
    </submittedName>
</protein>
<dbReference type="EMBL" id="JBHUEM010000046">
    <property type="protein sequence ID" value="MFD1738638.1"/>
    <property type="molecule type" value="Genomic_DNA"/>
</dbReference>
<organism evidence="1 2">
    <name type="scientific">Bacillus salitolerans</name>
    <dbReference type="NCBI Taxonomy" id="1437434"/>
    <lineage>
        <taxon>Bacteria</taxon>
        <taxon>Bacillati</taxon>
        <taxon>Bacillota</taxon>
        <taxon>Bacilli</taxon>
        <taxon>Bacillales</taxon>
        <taxon>Bacillaceae</taxon>
        <taxon>Bacillus</taxon>
    </lineage>
</organism>
<dbReference type="RefSeq" id="WP_377929852.1">
    <property type="nucleotide sequence ID" value="NZ_JBHUEM010000046.1"/>
</dbReference>
<keyword evidence="2" id="KW-1185">Reference proteome</keyword>
<name>A0ABW4LVM2_9BACI</name>